<dbReference type="InterPro" id="IPR014457">
    <property type="entry name" value="UCP010260"/>
</dbReference>
<dbReference type="RefSeq" id="WP_157355353.1">
    <property type="nucleotide sequence ID" value="NZ_WRPP01000001.1"/>
</dbReference>
<comment type="caution">
    <text evidence="2">The sequence shown here is derived from an EMBL/GenBank/DDBJ whole genome shotgun (WGS) entry which is preliminary data.</text>
</comment>
<evidence type="ECO:0000313" key="3">
    <source>
        <dbReference type="Proteomes" id="UP000466794"/>
    </source>
</evidence>
<dbReference type="Pfam" id="PF09348">
    <property type="entry name" value="DUF1990"/>
    <property type="match status" value="1"/>
</dbReference>
<sequence>MSQQPAAVPFTYTDVGATAGEFPPGYDHFQLRRRIGSGRDLFERAGEQIRAYRIQHGTGIFQYASTPTAEPGTDLTVRLGVGPFGITAPCRVVYVLDEPNRRGFAYGTLPGHPESGEELFAVEYDPADDTVNGLIAAFSRPGVWYVRLGGPIVRLLQRWFAHRYIATLRPR</sequence>
<dbReference type="PANTHER" id="PTHR34202">
    <property type="entry name" value="UPF0548 PROTEIN"/>
    <property type="match status" value="1"/>
</dbReference>
<gene>
    <name evidence="2" type="ORF">GPX89_05035</name>
</gene>
<proteinExistence type="predicted"/>
<dbReference type="Proteomes" id="UP000466794">
    <property type="component" value="Unassembled WGS sequence"/>
</dbReference>
<dbReference type="PANTHER" id="PTHR34202:SF1">
    <property type="entry name" value="UPF0548 PROTEIN"/>
    <property type="match status" value="1"/>
</dbReference>
<dbReference type="EMBL" id="WRPP01000001">
    <property type="protein sequence ID" value="MVU76608.1"/>
    <property type="molecule type" value="Genomic_DNA"/>
</dbReference>
<accession>A0A7K1URU5</accession>
<organism evidence="2 3">
    <name type="scientific">Nocardia terrae</name>
    <dbReference type="NCBI Taxonomy" id="2675851"/>
    <lineage>
        <taxon>Bacteria</taxon>
        <taxon>Bacillati</taxon>
        <taxon>Actinomycetota</taxon>
        <taxon>Actinomycetes</taxon>
        <taxon>Mycobacteriales</taxon>
        <taxon>Nocardiaceae</taxon>
        <taxon>Nocardia</taxon>
    </lineage>
</organism>
<name>A0A7K1URU5_9NOCA</name>
<protein>
    <submittedName>
        <fullName evidence="2">DUF1990 family protein</fullName>
    </submittedName>
</protein>
<feature type="domain" description="DUF1990" evidence="1">
    <location>
        <begin position="11"/>
        <end position="166"/>
    </location>
</feature>
<dbReference type="AlphaFoldDB" id="A0A7K1URU5"/>
<dbReference type="PIRSF" id="PIRSF010260">
    <property type="entry name" value="UCP010260"/>
    <property type="match status" value="1"/>
</dbReference>
<dbReference type="InterPro" id="IPR018960">
    <property type="entry name" value="DUF1990"/>
</dbReference>
<reference evidence="2 3" key="1">
    <citation type="submission" date="2019-12" db="EMBL/GenBank/DDBJ databases">
        <title>Nocardia sp. nov. ET3-3 isolated from soil.</title>
        <authorList>
            <person name="Kanchanasin P."/>
            <person name="Tanasupawat S."/>
            <person name="Yuki M."/>
            <person name="Kudo T."/>
        </authorList>
    </citation>
    <scope>NUCLEOTIDE SEQUENCE [LARGE SCALE GENOMIC DNA]</scope>
    <source>
        <strain evidence="2 3">ET3-3</strain>
    </source>
</reference>
<keyword evidence="3" id="KW-1185">Reference proteome</keyword>
<evidence type="ECO:0000313" key="2">
    <source>
        <dbReference type="EMBL" id="MVU76608.1"/>
    </source>
</evidence>
<evidence type="ECO:0000259" key="1">
    <source>
        <dbReference type="Pfam" id="PF09348"/>
    </source>
</evidence>